<evidence type="ECO:0000313" key="5">
    <source>
        <dbReference type="Proteomes" id="UP000838100"/>
    </source>
</evidence>
<dbReference type="Pfam" id="PF01757">
    <property type="entry name" value="Acyl_transf_3"/>
    <property type="match status" value="1"/>
</dbReference>
<organism evidence="4 5">
    <name type="scientific">Sinobacterium norvegicum</name>
    <dbReference type="NCBI Taxonomy" id="1641715"/>
    <lineage>
        <taxon>Bacteria</taxon>
        <taxon>Pseudomonadati</taxon>
        <taxon>Pseudomonadota</taxon>
        <taxon>Gammaproteobacteria</taxon>
        <taxon>Cellvibrionales</taxon>
        <taxon>Spongiibacteraceae</taxon>
        <taxon>Sinobacterium</taxon>
    </lineage>
</organism>
<feature type="transmembrane region" description="Helical" evidence="1">
    <location>
        <begin position="145"/>
        <end position="161"/>
    </location>
</feature>
<gene>
    <name evidence="4" type="ORF">SIN8267_02985</name>
</gene>
<feature type="transmembrane region" description="Helical" evidence="1">
    <location>
        <begin position="314"/>
        <end position="332"/>
    </location>
</feature>
<feature type="domain" description="Acyltransferase 3" evidence="2">
    <location>
        <begin position="9"/>
        <end position="332"/>
    </location>
</feature>
<dbReference type="PANTHER" id="PTHR23028">
    <property type="entry name" value="ACETYLTRANSFERASE"/>
    <property type="match status" value="1"/>
</dbReference>
<proteinExistence type="predicted"/>
<feature type="transmembrane region" description="Helical" evidence="1">
    <location>
        <begin position="34"/>
        <end position="54"/>
    </location>
</feature>
<evidence type="ECO:0008006" key="6">
    <source>
        <dbReference type="Google" id="ProtNLM"/>
    </source>
</evidence>
<dbReference type="InterPro" id="IPR043968">
    <property type="entry name" value="SGNH"/>
</dbReference>
<reference evidence="4" key="1">
    <citation type="submission" date="2021-12" db="EMBL/GenBank/DDBJ databases">
        <authorList>
            <person name="Rodrigo-Torres L."/>
            <person name="Arahal R. D."/>
            <person name="Lucena T."/>
        </authorList>
    </citation>
    <scope>NUCLEOTIDE SEQUENCE</scope>
    <source>
        <strain evidence="4">CECT 8267</strain>
    </source>
</reference>
<evidence type="ECO:0000259" key="2">
    <source>
        <dbReference type="Pfam" id="PF01757"/>
    </source>
</evidence>
<feature type="transmembrane region" description="Helical" evidence="1">
    <location>
        <begin position="344"/>
        <end position="365"/>
    </location>
</feature>
<name>A0ABM9AI78_9GAMM</name>
<dbReference type="InterPro" id="IPR050879">
    <property type="entry name" value="Acyltransferase_3"/>
</dbReference>
<comment type="caution">
    <text evidence="4">The sequence shown here is derived from an EMBL/GenBank/DDBJ whole genome shotgun (WGS) entry which is preliminary data.</text>
</comment>
<dbReference type="RefSeq" id="WP_237445535.1">
    <property type="nucleotide sequence ID" value="NZ_CAKLPX010000004.1"/>
</dbReference>
<keyword evidence="1" id="KW-1133">Transmembrane helix</keyword>
<dbReference type="EMBL" id="CAKLPX010000004">
    <property type="protein sequence ID" value="CAH0992848.1"/>
    <property type="molecule type" value="Genomic_DNA"/>
</dbReference>
<dbReference type="InterPro" id="IPR002656">
    <property type="entry name" value="Acyl_transf_3_dom"/>
</dbReference>
<feature type="transmembrane region" description="Helical" evidence="1">
    <location>
        <begin position="168"/>
        <end position="186"/>
    </location>
</feature>
<feature type="transmembrane region" description="Helical" evidence="1">
    <location>
        <begin position="75"/>
        <end position="94"/>
    </location>
</feature>
<dbReference type="PANTHER" id="PTHR23028:SF53">
    <property type="entry name" value="ACYL_TRANSF_3 DOMAIN-CONTAINING PROTEIN"/>
    <property type="match status" value="1"/>
</dbReference>
<keyword evidence="1" id="KW-0472">Membrane</keyword>
<keyword evidence="1" id="KW-0812">Transmembrane</keyword>
<feature type="transmembrane region" description="Helical" evidence="1">
    <location>
        <begin position="248"/>
        <end position="265"/>
    </location>
</feature>
<protein>
    <recommendedName>
        <fullName evidence="6">Acyltransferase</fullName>
    </recommendedName>
</protein>
<feature type="transmembrane region" description="Helical" evidence="1">
    <location>
        <begin position="12"/>
        <end position="28"/>
    </location>
</feature>
<evidence type="ECO:0000259" key="3">
    <source>
        <dbReference type="Pfam" id="PF19040"/>
    </source>
</evidence>
<dbReference type="Pfam" id="PF19040">
    <property type="entry name" value="SGNH"/>
    <property type="match status" value="1"/>
</dbReference>
<dbReference type="Proteomes" id="UP000838100">
    <property type="component" value="Unassembled WGS sequence"/>
</dbReference>
<feature type="transmembrane region" description="Helical" evidence="1">
    <location>
        <begin position="198"/>
        <end position="215"/>
    </location>
</feature>
<accession>A0ABM9AI78</accession>
<feature type="transmembrane region" description="Helical" evidence="1">
    <location>
        <begin position="222"/>
        <end position="242"/>
    </location>
</feature>
<keyword evidence="5" id="KW-1185">Reference proteome</keyword>
<sequence>MSKLNYRPDIDGLRALAILPVLLFHAGIPGFSGGYIGVDIFFVISGYLITSIIIREVNEQQFSYRDFWARRARRILPASTAMIIATLVTGWFILSPADYVELAVSAREQAYFASNFFFSSNAGYFDGPSEFKPLLHTWSLSVEEQFYLFFPLFFITVHRFFPKHKRAAIILLLLLSLVVSLVLISSQPTSTFYLLHTRAWEMLIGSLLAIAPINLAMRQRPILCEVISLSGLITIVSCIFFYDDTTVFPGAAAIPPTVAVAAIIWANSYSNTWVKRLCTLPPAIWVGLISYSLYLWHWPVIAYTHYYHVGEFTLALKLGLIAVSLILAYLSWRFIETPFRLKQLFPSNNAILIAAAIALIAIAVVSQTIRRDGGYPERLPEHAFKFAQALSRSDDQRRCANLTNSAIREGNICQFGNNQAKPTLLIWGDSHAEALLASMKSAAEESNTAVLFASKSNCRPILVPSEPHGRCQQFNNSMFALASNHGITDVLLVSHWNRASYNAASSDSLASAERNEFKQQFNATVDKLQAQDIRVWVAKQVPVQNTLDVAHELTKLAMQGLPTDTINLPIADHLHKQRYVNNVIDASTVNALDPTPYLCSEQWCPAEENGLALYKDSDHLSAQGALKLEPMFKQLFLQIKQAK</sequence>
<feature type="transmembrane region" description="Helical" evidence="1">
    <location>
        <begin position="277"/>
        <end position="294"/>
    </location>
</feature>
<evidence type="ECO:0000313" key="4">
    <source>
        <dbReference type="EMBL" id="CAH0992848.1"/>
    </source>
</evidence>
<feature type="domain" description="SGNH" evidence="3">
    <location>
        <begin position="399"/>
        <end position="634"/>
    </location>
</feature>
<evidence type="ECO:0000256" key="1">
    <source>
        <dbReference type="SAM" id="Phobius"/>
    </source>
</evidence>